<keyword evidence="2" id="KW-0472">Membrane</keyword>
<reference evidence="3 4" key="1">
    <citation type="journal article" date="2019" name="Int. J. Syst. Evol. Microbiol.">
        <title>The Global Catalogue of Microorganisms (GCM) 10K type strain sequencing project: providing services to taxonomists for standard genome sequencing and annotation.</title>
        <authorList>
            <consortium name="The Broad Institute Genomics Platform"/>
            <consortium name="The Broad Institute Genome Sequencing Center for Infectious Disease"/>
            <person name="Wu L."/>
            <person name="Ma J."/>
        </authorList>
    </citation>
    <scope>NUCLEOTIDE SEQUENCE [LARGE SCALE GENOMIC DNA]</scope>
    <source>
        <strain evidence="3 4">JCM 13002</strain>
    </source>
</reference>
<keyword evidence="4" id="KW-1185">Reference proteome</keyword>
<dbReference type="PANTHER" id="PTHR40761:SF1">
    <property type="entry name" value="CONSERVED INTEGRAL MEMBRANE ALANINE VALINE AND LEUCINE RICH PROTEIN-RELATED"/>
    <property type="match status" value="1"/>
</dbReference>
<feature type="compositionally biased region" description="Low complexity" evidence="1">
    <location>
        <begin position="291"/>
        <end position="308"/>
    </location>
</feature>
<keyword evidence="2" id="KW-1133">Transmembrane helix</keyword>
<feature type="transmembrane region" description="Helical" evidence="2">
    <location>
        <begin position="101"/>
        <end position="119"/>
    </location>
</feature>
<keyword evidence="2" id="KW-0812">Transmembrane</keyword>
<evidence type="ECO:0008006" key="5">
    <source>
        <dbReference type="Google" id="ProtNLM"/>
    </source>
</evidence>
<feature type="compositionally biased region" description="Pro residues" evidence="1">
    <location>
        <begin position="276"/>
        <end position="290"/>
    </location>
</feature>
<organism evidence="3 4">
    <name type="scientific">Kitasatospora arboriphila</name>
    <dbReference type="NCBI Taxonomy" id="258052"/>
    <lineage>
        <taxon>Bacteria</taxon>
        <taxon>Bacillati</taxon>
        <taxon>Actinomycetota</taxon>
        <taxon>Actinomycetes</taxon>
        <taxon>Kitasatosporales</taxon>
        <taxon>Streptomycetaceae</taxon>
        <taxon>Kitasatospora</taxon>
    </lineage>
</organism>
<feature type="transmembrane region" description="Helical" evidence="2">
    <location>
        <begin position="131"/>
        <end position="151"/>
    </location>
</feature>
<dbReference type="Proteomes" id="UP001499987">
    <property type="component" value="Unassembled WGS sequence"/>
</dbReference>
<feature type="transmembrane region" description="Helical" evidence="2">
    <location>
        <begin position="158"/>
        <end position="180"/>
    </location>
</feature>
<evidence type="ECO:0000313" key="4">
    <source>
        <dbReference type="Proteomes" id="UP001499987"/>
    </source>
</evidence>
<dbReference type="PANTHER" id="PTHR40761">
    <property type="entry name" value="CONSERVED INTEGRAL MEMBRANE ALANINE VALINE AND LEUCINE RICH PROTEIN-RELATED"/>
    <property type="match status" value="1"/>
</dbReference>
<dbReference type="Gene3D" id="1.10.3730.20">
    <property type="match status" value="1"/>
</dbReference>
<dbReference type="RefSeq" id="WP_344622427.1">
    <property type="nucleotide sequence ID" value="NZ_BAAALD010000007.1"/>
</dbReference>
<evidence type="ECO:0000256" key="1">
    <source>
        <dbReference type="SAM" id="MobiDB-lite"/>
    </source>
</evidence>
<proteinExistence type="predicted"/>
<sequence>MLLGLATALAAAVCFGFACVFQARGARAAPTADRVRPGLLVRLARSGPFLLGTGLDVAGFALSIVALRTMPLFFVQAVTNAGLAVTAGAAVWLLGARLHRSDLAGIAAVVAGLTLLAFASGPDGRNHAGPVFHAALLAATIAMLLLTVLLARRRGTAAAAALGVLSGVGFGITSLAVRVLDVSGPAAVLADPATYALVLGGLGGYLAFALALQRGGVTAATAAGTVAETFGPALVGVLALGDQARPGAGWAALLGFTAAVGGTVVLARFGDVEAPPDAPDPPATDPPPTDATPTDLPAATPLPRTADR</sequence>
<protein>
    <recommendedName>
        <fullName evidence="5">Integral membrane protein</fullName>
    </recommendedName>
</protein>
<name>A0ABN1TBW9_9ACTN</name>
<feature type="region of interest" description="Disordered" evidence="1">
    <location>
        <begin position="271"/>
        <end position="308"/>
    </location>
</feature>
<comment type="caution">
    <text evidence="3">The sequence shown here is derived from an EMBL/GenBank/DDBJ whole genome shotgun (WGS) entry which is preliminary data.</text>
</comment>
<evidence type="ECO:0000313" key="3">
    <source>
        <dbReference type="EMBL" id="GAA1073501.1"/>
    </source>
</evidence>
<gene>
    <name evidence="3" type="ORF">GCM10009663_11990</name>
</gene>
<evidence type="ECO:0000256" key="2">
    <source>
        <dbReference type="SAM" id="Phobius"/>
    </source>
</evidence>
<dbReference type="InterPro" id="IPR037185">
    <property type="entry name" value="EmrE-like"/>
</dbReference>
<feature type="transmembrane region" description="Helical" evidence="2">
    <location>
        <begin position="247"/>
        <end position="267"/>
    </location>
</feature>
<accession>A0ABN1TBW9</accession>
<feature type="transmembrane region" description="Helical" evidence="2">
    <location>
        <begin position="219"/>
        <end position="241"/>
    </location>
</feature>
<dbReference type="SUPFAM" id="SSF103481">
    <property type="entry name" value="Multidrug resistance efflux transporter EmrE"/>
    <property type="match status" value="1"/>
</dbReference>
<feature type="transmembrane region" description="Helical" evidence="2">
    <location>
        <begin position="73"/>
        <end position="94"/>
    </location>
</feature>
<dbReference type="EMBL" id="BAAALD010000007">
    <property type="protein sequence ID" value="GAA1073501.1"/>
    <property type="molecule type" value="Genomic_DNA"/>
</dbReference>
<feature type="transmembrane region" description="Helical" evidence="2">
    <location>
        <begin position="192"/>
        <end position="212"/>
    </location>
</feature>